<dbReference type="Pfam" id="PF24553">
    <property type="entry name" value="Rv0428c_C"/>
    <property type="match status" value="1"/>
</dbReference>
<dbReference type="EMBL" id="PEBD01000004">
    <property type="protein sequence ID" value="PHV68089.1"/>
    <property type="molecule type" value="Genomic_DNA"/>
</dbReference>
<dbReference type="GO" id="GO:0016747">
    <property type="term" value="F:acyltransferase activity, transferring groups other than amino-acyl groups"/>
    <property type="evidence" value="ECO:0007669"/>
    <property type="project" value="InterPro"/>
</dbReference>
<evidence type="ECO:0000259" key="1">
    <source>
        <dbReference type="PROSITE" id="PS51186"/>
    </source>
</evidence>
<dbReference type="CDD" id="cd04301">
    <property type="entry name" value="NAT_SF"/>
    <property type="match status" value="1"/>
</dbReference>
<dbReference type="PROSITE" id="PS51186">
    <property type="entry name" value="GNAT"/>
    <property type="match status" value="1"/>
</dbReference>
<evidence type="ECO:0000313" key="3">
    <source>
        <dbReference type="Proteomes" id="UP000225108"/>
    </source>
</evidence>
<feature type="domain" description="N-acetyltransferase" evidence="1">
    <location>
        <begin position="174"/>
        <end position="320"/>
    </location>
</feature>
<dbReference type="Proteomes" id="UP000225108">
    <property type="component" value="Unassembled WGS sequence"/>
</dbReference>
<accession>A0A2G3PQG1</accession>
<name>A0A2G3PQG1_WILMA</name>
<organism evidence="2 3">
    <name type="scientific">Williamsia marianensis</name>
    <dbReference type="NCBI Taxonomy" id="85044"/>
    <lineage>
        <taxon>Bacteria</taxon>
        <taxon>Bacillati</taxon>
        <taxon>Actinomycetota</taxon>
        <taxon>Actinomycetes</taxon>
        <taxon>Mycobacteriales</taxon>
        <taxon>Nocardiaceae</taxon>
        <taxon>Williamsia</taxon>
    </lineage>
</organism>
<dbReference type="InterPro" id="IPR056935">
    <property type="entry name" value="Rv0428c-like_C"/>
</dbReference>
<dbReference type="InterPro" id="IPR016181">
    <property type="entry name" value="Acyl_CoA_acyltransferase"/>
</dbReference>
<dbReference type="RefSeq" id="WP_099381249.1">
    <property type="nucleotide sequence ID" value="NZ_PEBD01000004.1"/>
</dbReference>
<reference evidence="2 3" key="1">
    <citation type="submission" date="2017-10" db="EMBL/GenBank/DDBJ databases">
        <title>The draft genome sequence of Williamsia sp. BULT 1.1 isolated from the semi-arid grassland soils from South Africa.</title>
        <authorList>
            <person name="Kabwe M.H."/>
            <person name="Govender N."/>
            <person name="Mutseka Lunga P."/>
            <person name="Vikram S."/>
            <person name="Makhalanyane T.P."/>
        </authorList>
    </citation>
    <scope>NUCLEOTIDE SEQUENCE [LARGE SCALE GENOMIC DNA]</scope>
    <source>
        <strain evidence="2 3">BULT 1.1</strain>
    </source>
</reference>
<gene>
    <name evidence="2" type="ORF">CSW57_02165</name>
</gene>
<dbReference type="InterPro" id="IPR000182">
    <property type="entry name" value="GNAT_dom"/>
</dbReference>
<keyword evidence="2" id="KW-0808">Transferase</keyword>
<dbReference type="AlphaFoldDB" id="A0A2G3PQG1"/>
<sequence>MTSPSPGDRVVIRFRKGPGAPADWRADESATLSDVTGILQAGDASAMVVRRGSDEVRVPASLVEAVRVLSDKPVRNSKIRSLEVAAARSWPGLESTMINGWRARAGGGFSRRANSAVPLEMGARIDADTVTRLREWYAGRGLPLKLAVVTRLIPGSHVSVDDYVVTVEALTAPVDVLSNSPTQGVELSDQPSDSWAATYCAEHGDSDVALAGAVVSAVDSGTLAFASVRDPGGPLIAIGRGAVTEGLKGDRWLGLSALWTAPEHRGAGLGRSVLGALAQWGADQGASSIYLQVETGNLSAREWYRRLGFGLHHSYGYIDY</sequence>
<dbReference type="Gene3D" id="3.40.630.30">
    <property type="match status" value="1"/>
</dbReference>
<dbReference type="SUPFAM" id="SSF55729">
    <property type="entry name" value="Acyl-CoA N-acyltransferases (Nat)"/>
    <property type="match status" value="1"/>
</dbReference>
<proteinExistence type="predicted"/>
<protein>
    <submittedName>
        <fullName evidence="2">GNAT family N-acetyltransferase</fullName>
    </submittedName>
</protein>
<comment type="caution">
    <text evidence="2">The sequence shown here is derived from an EMBL/GenBank/DDBJ whole genome shotgun (WGS) entry which is preliminary data.</text>
</comment>
<evidence type="ECO:0000313" key="2">
    <source>
        <dbReference type="EMBL" id="PHV68089.1"/>
    </source>
</evidence>